<dbReference type="InterPro" id="IPR019761">
    <property type="entry name" value="DNA-dir_RNA_pol-M_15_CS"/>
</dbReference>
<evidence type="ECO:0000256" key="1">
    <source>
        <dbReference type="ARBA" id="ARBA00008925"/>
    </source>
</evidence>
<sequence length="211" mass="24147">MLEFCPDCNNLLRKRVLDGMAYLACGCGYKRELEGHTSNARVKKIPKKNKPRNFKVKSVSWNPPEAMTLYAKIKDAPRSKSRGGSSGGSPIILKMIQDKLDTKYYNCSKCTQLMSANQFCTLHERKVGKRDICKSFEPIYGGFGAKKASRRSDDWKRGSSLKANRRCGKCIFYQNNYCHAHKKTATVIGNACEDFEYIYERSEEFLHKKDK</sequence>
<dbReference type="EMBL" id="LAZR01070342">
    <property type="protein sequence ID" value="KKK42207.1"/>
    <property type="molecule type" value="Genomic_DNA"/>
</dbReference>
<reference evidence="5" key="1">
    <citation type="journal article" date="2015" name="Nature">
        <title>Complex archaea that bridge the gap between prokaryotes and eukaryotes.</title>
        <authorList>
            <person name="Spang A."/>
            <person name="Saw J.H."/>
            <person name="Jorgensen S.L."/>
            <person name="Zaremba-Niedzwiedzka K."/>
            <person name="Martijn J."/>
            <person name="Lind A.E."/>
            <person name="van Eijk R."/>
            <person name="Schleper C."/>
            <person name="Guy L."/>
            <person name="Ettema T.J."/>
        </authorList>
    </citation>
    <scope>NUCLEOTIDE SEQUENCE</scope>
</reference>
<evidence type="ECO:0000313" key="5">
    <source>
        <dbReference type="EMBL" id="KKK42207.1"/>
    </source>
</evidence>
<name>A0A0F8VCW7_9ZZZZ</name>
<dbReference type="GO" id="GO:0046872">
    <property type="term" value="F:metal ion binding"/>
    <property type="evidence" value="ECO:0007669"/>
    <property type="project" value="UniProtKB-KW"/>
</dbReference>
<evidence type="ECO:0000256" key="3">
    <source>
        <dbReference type="ARBA" id="ARBA00022833"/>
    </source>
</evidence>
<gene>
    <name evidence="5" type="ORF">LCGC14_2197520</name>
</gene>
<protein>
    <submittedName>
        <fullName evidence="5">Uncharacterized protein</fullName>
    </submittedName>
</protein>
<dbReference type="AlphaFoldDB" id="A0A0F8VCW7"/>
<accession>A0A0F8VCW7</accession>
<keyword evidence="3" id="KW-0862">Zinc</keyword>
<evidence type="ECO:0000256" key="2">
    <source>
        <dbReference type="ARBA" id="ARBA00022723"/>
    </source>
</evidence>
<keyword evidence="2" id="KW-0479">Metal-binding</keyword>
<comment type="similarity">
    <text evidence="1">Belongs to the archaeal RpoM/eukaryotic RPA12/RPB9/RPC11 RNA polymerase family.</text>
</comment>
<evidence type="ECO:0000256" key="4">
    <source>
        <dbReference type="ARBA" id="ARBA00023163"/>
    </source>
</evidence>
<keyword evidence="4" id="KW-0804">Transcription</keyword>
<organism evidence="5">
    <name type="scientific">marine sediment metagenome</name>
    <dbReference type="NCBI Taxonomy" id="412755"/>
    <lineage>
        <taxon>unclassified sequences</taxon>
        <taxon>metagenomes</taxon>
        <taxon>ecological metagenomes</taxon>
    </lineage>
</organism>
<comment type="caution">
    <text evidence="5">The sequence shown here is derived from an EMBL/GenBank/DDBJ whole genome shotgun (WGS) entry which is preliminary data.</text>
</comment>
<proteinExistence type="inferred from homology"/>
<dbReference type="PROSITE" id="PS01030">
    <property type="entry name" value="RNA_POL_M_15KD"/>
    <property type="match status" value="1"/>
</dbReference>